<protein>
    <recommendedName>
        <fullName evidence="3">DUF4349 domain-containing protein</fullName>
    </recommendedName>
</protein>
<keyword evidence="2" id="KW-0732">Signal</keyword>
<keyword evidence="5" id="KW-1185">Reference proteome</keyword>
<proteinExistence type="predicted"/>
<organism evidence="4 5">
    <name type="scientific">Flavipsychrobacter stenotrophus</name>
    <dbReference type="NCBI Taxonomy" id="2077091"/>
    <lineage>
        <taxon>Bacteria</taxon>
        <taxon>Pseudomonadati</taxon>
        <taxon>Bacteroidota</taxon>
        <taxon>Chitinophagia</taxon>
        <taxon>Chitinophagales</taxon>
        <taxon>Chitinophagaceae</taxon>
        <taxon>Flavipsychrobacter</taxon>
    </lineage>
</organism>
<dbReference type="Proteomes" id="UP000239872">
    <property type="component" value="Unassembled WGS sequence"/>
</dbReference>
<keyword evidence="1" id="KW-0812">Transmembrane</keyword>
<name>A0A2S7SPR4_9BACT</name>
<keyword evidence="1" id="KW-1133">Transmembrane helix</keyword>
<feature type="transmembrane region" description="Helical" evidence="1">
    <location>
        <begin position="259"/>
        <end position="280"/>
    </location>
</feature>
<dbReference type="AlphaFoldDB" id="A0A2S7SPR4"/>
<dbReference type="InterPro" id="IPR025645">
    <property type="entry name" value="DUF4349"/>
</dbReference>
<comment type="caution">
    <text evidence="4">The sequence shown here is derived from an EMBL/GenBank/DDBJ whole genome shotgun (WGS) entry which is preliminary data.</text>
</comment>
<evidence type="ECO:0000259" key="3">
    <source>
        <dbReference type="Pfam" id="PF14257"/>
    </source>
</evidence>
<dbReference type="RefSeq" id="WP_105041521.1">
    <property type="nucleotide sequence ID" value="NZ_PPSL01000016.1"/>
</dbReference>
<feature type="chain" id="PRO_5015778532" description="DUF4349 domain-containing protein" evidence="2">
    <location>
        <begin position="25"/>
        <end position="302"/>
    </location>
</feature>
<dbReference type="OrthoDB" id="658163at2"/>
<evidence type="ECO:0000313" key="5">
    <source>
        <dbReference type="Proteomes" id="UP000239872"/>
    </source>
</evidence>
<dbReference type="Pfam" id="PF14257">
    <property type="entry name" value="DUF4349"/>
    <property type="match status" value="1"/>
</dbReference>
<sequence>MSTKKLWWLLPLACLAACSNGANHEQNNRQNAESVATDSVAMPLNAPERKIIRTADFRCEVANVLTAVNTLERAVTSAGGVVQESRVENNTDMAKEVYYKSDSLKKMHTYTTTATLTLRVPVAALDSVVHSIPAMVSFIDSRTLKQSDVTADYTANKLQIETGTKVYSAEKATKLAKKAEDLVAVQQYEDENTAQYINRKIEHMRLLDEVNYATLTIALAQPTQVYVQVVSNPDFIAAVPFTTQLGEAVREGVTMLEGLFVGLVTIWPFILLGLISWTVYKYFVRRYRDNVAEIRSGGAVSQ</sequence>
<evidence type="ECO:0000256" key="2">
    <source>
        <dbReference type="SAM" id="SignalP"/>
    </source>
</evidence>
<keyword evidence="1" id="KW-0472">Membrane</keyword>
<feature type="signal peptide" evidence="2">
    <location>
        <begin position="1"/>
        <end position="24"/>
    </location>
</feature>
<reference evidence="4 5" key="1">
    <citation type="submission" date="2018-01" db="EMBL/GenBank/DDBJ databases">
        <title>A novel member of the phylum Bacteroidetes isolated from glacier ice.</title>
        <authorList>
            <person name="Liu Q."/>
            <person name="Xin Y.-H."/>
        </authorList>
    </citation>
    <scope>NUCLEOTIDE SEQUENCE [LARGE SCALE GENOMIC DNA]</scope>
    <source>
        <strain evidence="4 5">RB1R16</strain>
    </source>
</reference>
<evidence type="ECO:0000313" key="4">
    <source>
        <dbReference type="EMBL" id="PQJ08724.1"/>
    </source>
</evidence>
<accession>A0A2S7SPR4</accession>
<feature type="domain" description="DUF4349" evidence="3">
    <location>
        <begin position="49"/>
        <end position="280"/>
    </location>
</feature>
<evidence type="ECO:0000256" key="1">
    <source>
        <dbReference type="SAM" id="Phobius"/>
    </source>
</evidence>
<dbReference type="EMBL" id="PPSL01000016">
    <property type="protein sequence ID" value="PQJ08724.1"/>
    <property type="molecule type" value="Genomic_DNA"/>
</dbReference>
<gene>
    <name evidence="4" type="ORF">CJD36_022795</name>
</gene>